<name>A0AAV3ZES4_9GAST</name>
<comment type="caution">
    <text evidence="1">The sequence shown here is derived from an EMBL/GenBank/DDBJ whole genome shotgun (WGS) entry which is preliminary data.</text>
</comment>
<sequence>MSKASHEALLAIADDGLAAQCPEAMAGLAQFLTCGLKWEIETLRNADFSTPSVSLYRSFILRSSKIKWPQAFGPSVGLERPWWGSNPRQRCPYRSDGGFTLQCANQRCLDGMKDPRLL</sequence>
<keyword evidence="2" id="KW-1185">Reference proteome</keyword>
<evidence type="ECO:0000313" key="2">
    <source>
        <dbReference type="Proteomes" id="UP000735302"/>
    </source>
</evidence>
<gene>
    <name evidence="1" type="ORF">PoB_002030200</name>
</gene>
<accession>A0AAV3ZES4</accession>
<protein>
    <submittedName>
        <fullName evidence="1">Uncharacterized protein</fullName>
    </submittedName>
</protein>
<dbReference type="AlphaFoldDB" id="A0AAV3ZES4"/>
<organism evidence="1 2">
    <name type="scientific">Plakobranchus ocellatus</name>
    <dbReference type="NCBI Taxonomy" id="259542"/>
    <lineage>
        <taxon>Eukaryota</taxon>
        <taxon>Metazoa</taxon>
        <taxon>Spiralia</taxon>
        <taxon>Lophotrochozoa</taxon>
        <taxon>Mollusca</taxon>
        <taxon>Gastropoda</taxon>
        <taxon>Heterobranchia</taxon>
        <taxon>Euthyneura</taxon>
        <taxon>Panpulmonata</taxon>
        <taxon>Sacoglossa</taxon>
        <taxon>Placobranchoidea</taxon>
        <taxon>Plakobranchidae</taxon>
        <taxon>Plakobranchus</taxon>
    </lineage>
</organism>
<evidence type="ECO:0000313" key="1">
    <source>
        <dbReference type="EMBL" id="GFN93796.1"/>
    </source>
</evidence>
<proteinExistence type="predicted"/>
<dbReference type="EMBL" id="BLXT01002372">
    <property type="protein sequence ID" value="GFN93796.1"/>
    <property type="molecule type" value="Genomic_DNA"/>
</dbReference>
<reference evidence="1 2" key="1">
    <citation type="journal article" date="2021" name="Elife">
        <title>Chloroplast acquisition without the gene transfer in kleptoplastic sea slugs, Plakobranchus ocellatus.</title>
        <authorList>
            <person name="Maeda T."/>
            <person name="Takahashi S."/>
            <person name="Yoshida T."/>
            <person name="Shimamura S."/>
            <person name="Takaki Y."/>
            <person name="Nagai Y."/>
            <person name="Toyoda A."/>
            <person name="Suzuki Y."/>
            <person name="Arimoto A."/>
            <person name="Ishii H."/>
            <person name="Satoh N."/>
            <person name="Nishiyama T."/>
            <person name="Hasebe M."/>
            <person name="Maruyama T."/>
            <person name="Minagawa J."/>
            <person name="Obokata J."/>
            <person name="Shigenobu S."/>
        </authorList>
    </citation>
    <scope>NUCLEOTIDE SEQUENCE [LARGE SCALE GENOMIC DNA]</scope>
</reference>
<dbReference type="Proteomes" id="UP000735302">
    <property type="component" value="Unassembled WGS sequence"/>
</dbReference>